<evidence type="ECO:0000259" key="2">
    <source>
        <dbReference type="Pfam" id="PF24924"/>
    </source>
</evidence>
<evidence type="ECO:0000313" key="3">
    <source>
        <dbReference type="EMBL" id="KAE8711990.1"/>
    </source>
</evidence>
<dbReference type="Proteomes" id="UP000436088">
    <property type="component" value="Unassembled WGS sequence"/>
</dbReference>
<dbReference type="InterPro" id="IPR056647">
    <property type="entry name" value="DUF7745"/>
</dbReference>
<evidence type="ECO:0000256" key="1">
    <source>
        <dbReference type="SAM" id="Coils"/>
    </source>
</evidence>
<evidence type="ECO:0000313" key="4">
    <source>
        <dbReference type="Proteomes" id="UP000436088"/>
    </source>
</evidence>
<reference evidence="3" key="1">
    <citation type="submission" date="2019-09" db="EMBL/GenBank/DDBJ databases">
        <title>Draft genome information of white flower Hibiscus syriacus.</title>
        <authorList>
            <person name="Kim Y.-M."/>
        </authorList>
    </citation>
    <scope>NUCLEOTIDE SEQUENCE [LARGE SCALE GENOMIC DNA]</scope>
    <source>
        <strain evidence="3">YM2019G1</strain>
    </source>
</reference>
<keyword evidence="4" id="KW-1185">Reference proteome</keyword>
<name>A0A6A3B4V0_HIBSY</name>
<keyword evidence="1" id="KW-0175">Coiled coil</keyword>
<dbReference type="InterPro" id="IPR038267">
    <property type="entry name" value="ECF_sigma_eff"/>
</dbReference>
<feature type="coiled-coil region" evidence="1">
    <location>
        <begin position="307"/>
        <end position="334"/>
    </location>
</feature>
<proteinExistence type="predicted"/>
<dbReference type="Gene3D" id="1.10.3950.10">
    <property type="entry name" value="putative ecf-type sigma factor negative effector from bacillus cereus"/>
    <property type="match status" value="1"/>
</dbReference>
<dbReference type="PANTHER" id="PTHR48200:SF1">
    <property type="entry name" value="AMINOTRANSFERASE-LIKE PLANT MOBILE DOMAIN-CONTAINING PROTEIN"/>
    <property type="match status" value="1"/>
</dbReference>
<comment type="caution">
    <text evidence="3">The sequence shown here is derived from an EMBL/GenBank/DDBJ whole genome shotgun (WGS) entry which is preliminary data.</text>
</comment>
<dbReference type="PANTHER" id="PTHR48200">
    <property type="entry name" value="PROTEIN, PUTATIVE-RELATED"/>
    <property type="match status" value="1"/>
</dbReference>
<feature type="coiled-coil region" evidence="1">
    <location>
        <begin position="542"/>
        <end position="569"/>
    </location>
</feature>
<organism evidence="3 4">
    <name type="scientific">Hibiscus syriacus</name>
    <name type="common">Rose of Sharon</name>
    <dbReference type="NCBI Taxonomy" id="106335"/>
    <lineage>
        <taxon>Eukaryota</taxon>
        <taxon>Viridiplantae</taxon>
        <taxon>Streptophyta</taxon>
        <taxon>Embryophyta</taxon>
        <taxon>Tracheophyta</taxon>
        <taxon>Spermatophyta</taxon>
        <taxon>Magnoliopsida</taxon>
        <taxon>eudicotyledons</taxon>
        <taxon>Gunneridae</taxon>
        <taxon>Pentapetalae</taxon>
        <taxon>rosids</taxon>
        <taxon>malvids</taxon>
        <taxon>Malvales</taxon>
        <taxon>Malvaceae</taxon>
        <taxon>Malvoideae</taxon>
        <taxon>Hibiscus</taxon>
    </lineage>
</organism>
<feature type="domain" description="DUF7745" evidence="2">
    <location>
        <begin position="76"/>
        <end position="229"/>
    </location>
</feature>
<sequence>MQLVFIHGLNMGRYDLGIALSLPKIQFCQKRDILRHRRATESTNRFDGGLSPCRVLESSLHVFHFWNEDHSDIALIYFVEAIARKNPAPSILVETFLSLNQCRRLGGGQFTGCASLLLVWWCSHSWIVEKGWAQRHQSNFLPLMDFLNKYQIPEHRKMKDWVESLRNMKDIEIVWKAYWLPKEDILFRCGNDSFVMLHGLWGAIGYTPLIIYAAWQKPQYISFKMIELIFTLTYEAQETIQRQHEAMERAMDQTRDVARQVYELSKETVFMMDKGFRDQASYNIVKKWHPKKASRMMDNCSHKGHMSDEEQRAIKEIKEQMSRMMDRINALAKGSETSTTEKKELDLEVSNTQETILEPADSSQYEKPRTIIVRINKLFGNAKEIMETIEVQKDEMKPCDQNLLVVNSLLPTSGAIKLENPVQPKLRGGSHFDYIPISYKELYDALLEAREVAPHYVEPLQPPYPSWYDVDVRCEYHARVQGHSIKNCSTFKLRTKLLINHGVLEFELKVQPSLETDYHVESEPKVTKGKGICEDIQEEDCLTKYEDQIRHLRSENDKLSRDMEAMRDVFRRISQAFKFVGIGNVPDEWITGVTKLKNDAEQWRKNCKEDSTECLQLRESTLKIEKRDKVMKKAMTQANNVAHKWVDLVGFARELKQIDNSTPEHEWKLNLRLNEVEKFGVKAVHYM</sequence>
<dbReference type="EMBL" id="VEPZ02000903">
    <property type="protein sequence ID" value="KAE8711990.1"/>
    <property type="molecule type" value="Genomic_DNA"/>
</dbReference>
<dbReference type="AlphaFoldDB" id="A0A6A3B4V0"/>
<dbReference type="Pfam" id="PF24924">
    <property type="entry name" value="DUF7745"/>
    <property type="match status" value="1"/>
</dbReference>
<accession>A0A6A3B4V0</accession>
<gene>
    <name evidence="3" type="ORF">F3Y22_tig00110266pilonHSYRG00075</name>
</gene>
<protein>
    <recommendedName>
        <fullName evidence="2">DUF7745 domain-containing protein</fullName>
    </recommendedName>
</protein>